<dbReference type="Proteomes" id="UP001139193">
    <property type="component" value="Unassembled WGS sequence"/>
</dbReference>
<keyword evidence="1" id="KW-0732">Signal</keyword>
<comment type="caution">
    <text evidence="2">The sequence shown here is derived from an EMBL/GenBank/DDBJ whole genome shotgun (WGS) entry which is preliminary data.</text>
</comment>
<accession>A0A9X2AFL0</accession>
<dbReference type="EMBL" id="JALBGC010000001">
    <property type="protein sequence ID" value="MCI1186623.1"/>
    <property type="molecule type" value="Genomic_DNA"/>
</dbReference>
<feature type="chain" id="PRO_5040763469" evidence="1">
    <location>
        <begin position="18"/>
        <end position="241"/>
    </location>
</feature>
<reference evidence="2" key="1">
    <citation type="submission" date="2022-03" db="EMBL/GenBank/DDBJ databases">
        <title>Bacterial whole genome sequence for Hymenobacter sp. DH14.</title>
        <authorList>
            <person name="Le V."/>
        </authorList>
    </citation>
    <scope>NUCLEOTIDE SEQUENCE</scope>
    <source>
        <strain evidence="2">DH14</strain>
    </source>
</reference>
<keyword evidence="3" id="KW-1185">Reference proteome</keyword>
<name>A0A9X2AFL0_9BACT</name>
<evidence type="ECO:0000313" key="3">
    <source>
        <dbReference type="Proteomes" id="UP001139193"/>
    </source>
</evidence>
<sequence length="241" mass="26225">MRYFFLFLLPLARLAGAQAPAPLHPPHTILVRGTAEQELDPEKLDLLLTYRFSDNVKESGRTQEQEQALQQVLKQAGIAPEKLVLEDLSASGYGGFSKTANTSVALTKVYRLSLDNPKILNDLIPRLVQTGADNLRVTNLENARLEAIKVDVAGRAAANARQKAQSAVKLAGGQLAGVVAMVEILPGGLGNDPLGDYRLGYDKRMKLGSNSEMQAETGSIFTPNLRKIKVQAVYDVVFEIK</sequence>
<evidence type="ECO:0000256" key="1">
    <source>
        <dbReference type="SAM" id="SignalP"/>
    </source>
</evidence>
<gene>
    <name evidence="2" type="ORF">MON38_04275</name>
</gene>
<proteinExistence type="predicted"/>
<dbReference type="RefSeq" id="WP_241934892.1">
    <property type="nucleotide sequence ID" value="NZ_JALBGC010000001.1"/>
</dbReference>
<dbReference type="Gene3D" id="3.30.70.2970">
    <property type="entry name" value="Protein of unknown function (DUF541), domain 2"/>
    <property type="match status" value="1"/>
</dbReference>
<dbReference type="Gene3D" id="3.30.110.170">
    <property type="entry name" value="Protein of unknown function (DUF541), domain 1"/>
    <property type="match status" value="1"/>
</dbReference>
<dbReference type="InterPro" id="IPR007497">
    <property type="entry name" value="SIMPL/DUF541"/>
</dbReference>
<dbReference type="Pfam" id="PF04402">
    <property type="entry name" value="SIMPL"/>
    <property type="match status" value="1"/>
</dbReference>
<dbReference type="AlphaFoldDB" id="A0A9X2AFL0"/>
<evidence type="ECO:0000313" key="2">
    <source>
        <dbReference type="EMBL" id="MCI1186623.1"/>
    </source>
</evidence>
<organism evidence="2 3">
    <name type="scientific">Hymenobacter cyanobacteriorum</name>
    <dbReference type="NCBI Taxonomy" id="2926463"/>
    <lineage>
        <taxon>Bacteria</taxon>
        <taxon>Pseudomonadati</taxon>
        <taxon>Bacteroidota</taxon>
        <taxon>Cytophagia</taxon>
        <taxon>Cytophagales</taxon>
        <taxon>Hymenobacteraceae</taxon>
        <taxon>Hymenobacter</taxon>
    </lineage>
</organism>
<protein>
    <submittedName>
        <fullName evidence="2">SIMPL domain-containing protein</fullName>
    </submittedName>
</protein>
<feature type="signal peptide" evidence="1">
    <location>
        <begin position="1"/>
        <end position="17"/>
    </location>
</feature>